<dbReference type="EnsemblPlants" id="OPUNC04G22130.1">
    <property type="protein sequence ID" value="OPUNC04G22130.1"/>
    <property type="gene ID" value="OPUNC04G22130"/>
</dbReference>
<evidence type="ECO:0000313" key="2">
    <source>
        <dbReference type="EnsemblPlants" id="OPUNC04G22130.1"/>
    </source>
</evidence>
<dbReference type="AlphaFoldDB" id="A0A0E0KUX7"/>
<dbReference type="GO" id="GO:0008324">
    <property type="term" value="F:monoatomic cation transmembrane transporter activity"/>
    <property type="evidence" value="ECO:0007669"/>
    <property type="project" value="TreeGrafter"/>
</dbReference>
<sequence>MTCMAKQGAVHRNFFTGQQLFPYCSLKAMLEPSAVILAQAHLQVLAVSDQILKPQHKPTPSDLDLMFTSVSTATVSSMATVEMEDFSNQQLWVLILLMLLGGEVFISMLALHFNNAETNTNEVLPKRSPLTRKKEH</sequence>
<reference evidence="2" key="1">
    <citation type="submission" date="2015-04" db="UniProtKB">
        <authorList>
            <consortium name="EnsemblPlants"/>
        </authorList>
    </citation>
    <scope>IDENTIFICATION</scope>
</reference>
<keyword evidence="1" id="KW-0812">Transmembrane</keyword>
<proteinExistence type="predicted"/>
<dbReference type="PANTHER" id="PTHR31064:SF8">
    <property type="entry name" value="CATION TRANSPORTER HKT1_1"/>
    <property type="match status" value="1"/>
</dbReference>
<dbReference type="eggNOG" id="KOG1341">
    <property type="taxonomic scope" value="Eukaryota"/>
</dbReference>
<dbReference type="InterPro" id="IPR051143">
    <property type="entry name" value="TrkH_K-transport"/>
</dbReference>
<feature type="transmembrane region" description="Helical" evidence="1">
    <location>
        <begin position="91"/>
        <end position="113"/>
    </location>
</feature>
<organism evidence="2">
    <name type="scientific">Oryza punctata</name>
    <name type="common">Red rice</name>
    <dbReference type="NCBI Taxonomy" id="4537"/>
    <lineage>
        <taxon>Eukaryota</taxon>
        <taxon>Viridiplantae</taxon>
        <taxon>Streptophyta</taxon>
        <taxon>Embryophyta</taxon>
        <taxon>Tracheophyta</taxon>
        <taxon>Spermatophyta</taxon>
        <taxon>Magnoliopsida</taxon>
        <taxon>Liliopsida</taxon>
        <taxon>Poales</taxon>
        <taxon>Poaceae</taxon>
        <taxon>BOP clade</taxon>
        <taxon>Oryzoideae</taxon>
        <taxon>Oryzeae</taxon>
        <taxon>Oryzinae</taxon>
        <taxon>Oryza</taxon>
    </lineage>
</organism>
<dbReference type="Gramene" id="OPUNC04G22130.1">
    <property type="protein sequence ID" value="OPUNC04G22130.1"/>
    <property type="gene ID" value="OPUNC04G22130"/>
</dbReference>
<dbReference type="STRING" id="4537.A0A0E0KUX7"/>
<dbReference type="Proteomes" id="UP000026962">
    <property type="component" value="Chromosome 4"/>
</dbReference>
<reference evidence="2" key="2">
    <citation type="submission" date="2018-05" db="EMBL/GenBank/DDBJ databases">
        <title>OpunRS2 (Oryza punctata Reference Sequence Version 2).</title>
        <authorList>
            <person name="Zhang J."/>
            <person name="Kudrna D."/>
            <person name="Lee S."/>
            <person name="Talag J."/>
            <person name="Welchert J."/>
            <person name="Wing R.A."/>
        </authorList>
    </citation>
    <scope>NUCLEOTIDE SEQUENCE [LARGE SCALE GENOMIC DNA]</scope>
</reference>
<keyword evidence="3" id="KW-1185">Reference proteome</keyword>
<protein>
    <submittedName>
        <fullName evidence="2">Uncharacterized protein</fullName>
    </submittedName>
</protein>
<name>A0A0E0KUX7_ORYPU</name>
<accession>A0A0E0KUX7</accession>
<dbReference type="GO" id="GO:0098662">
    <property type="term" value="P:inorganic cation transmembrane transport"/>
    <property type="evidence" value="ECO:0007669"/>
    <property type="project" value="UniProtKB-ARBA"/>
</dbReference>
<dbReference type="HOGENOM" id="CLU_1878792_0_0_1"/>
<dbReference type="GO" id="GO:0005886">
    <property type="term" value="C:plasma membrane"/>
    <property type="evidence" value="ECO:0007669"/>
    <property type="project" value="TreeGrafter"/>
</dbReference>
<evidence type="ECO:0000313" key="3">
    <source>
        <dbReference type="Proteomes" id="UP000026962"/>
    </source>
</evidence>
<evidence type="ECO:0000256" key="1">
    <source>
        <dbReference type="SAM" id="Phobius"/>
    </source>
</evidence>
<keyword evidence="1" id="KW-1133">Transmembrane helix</keyword>
<dbReference type="PANTHER" id="PTHR31064">
    <property type="entry name" value="POTASSIUM TRANSPORT PROTEIN DDB_G0292412-RELATED"/>
    <property type="match status" value="1"/>
</dbReference>
<keyword evidence="1" id="KW-0472">Membrane</keyword>